<organism evidence="5 6">
    <name type="scientific">Streptomyces vulcanius</name>
    <dbReference type="NCBI Taxonomy" id="1441876"/>
    <lineage>
        <taxon>Bacteria</taxon>
        <taxon>Bacillati</taxon>
        <taxon>Actinomycetota</taxon>
        <taxon>Actinomycetes</taxon>
        <taxon>Kitasatosporales</taxon>
        <taxon>Streptomycetaceae</taxon>
        <taxon>Streptomyces</taxon>
    </lineage>
</organism>
<dbReference type="InterPro" id="IPR024412">
    <property type="entry name" value="Lsr2_dim_dom"/>
</dbReference>
<dbReference type="Gene3D" id="3.30.60.230">
    <property type="entry name" value="Lsr2, dimerization domain"/>
    <property type="match status" value="1"/>
</dbReference>
<dbReference type="InterPro" id="IPR042261">
    <property type="entry name" value="Lsr2-like_dimerization"/>
</dbReference>
<feature type="compositionally biased region" description="Basic and acidic residues" evidence="2">
    <location>
        <begin position="94"/>
        <end position="110"/>
    </location>
</feature>
<evidence type="ECO:0000259" key="4">
    <source>
        <dbReference type="Pfam" id="PF23359"/>
    </source>
</evidence>
<protein>
    <submittedName>
        <fullName evidence="5">Lsr2 family protein</fullName>
    </submittedName>
</protein>
<name>A0ABV9ATE1_9ACTN</name>
<dbReference type="Pfam" id="PF11774">
    <property type="entry name" value="Lsr2"/>
    <property type="match status" value="1"/>
</dbReference>
<reference evidence="6" key="1">
    <citation type="journal article" date="2019" name="Int. J. Syst. Evol. Microbiol.">
        <title>The Global Catalogue of Microorganisms (GCM) 10K type strain sequencing project: providing services to taxonomists for standard genome sequencing and annotation.</title>
        <authorList>
            <consortium name="The Broad Institute Genomics Platform"/>
            <consortium name="The Broad Institute Genome Sequencing Center for Infectious Disease"/>
            <person name="Wu L."/>
            <person name="Ma J."/>
        </authorList>
    </citation>
    <scope>NUCLEOTIDE SEQUENCE [LARGE SCALE GENOMIC DNA]</scope>
    <source>
        <strain evidence="6">CGMCC 4.7177</strain>
    </source>
</reference>
<dbReference type="EMBL" id="JBHSFK010000012">
    <property type="protein sequence ID" value="MFC4501763.1"/>
    <property type="molecule type" value="Genomic_DNA"/>
</dbReference>
<dbReference type="InterPro" id="IPR055370">
    <property type="entry name" value="Lsr2_DNA-bd"/>
</dbReference>
<dbReference type="RefSeq" id="WP_381173726.1">
    <property type="nucleotide sequence ID" value="NZ_JBHSFK010000012.1"/>
</dbReference>
<feature type="domain" description="Lsr2 dimerization" evidence="3">
    <location>
        <begin position="1"/>
        <end position="57"/>
    </location>
</feature>
<feature type="compositionally biased region" description="Gly residues" evidence="2">
    <location>
        <begin position="75"/>
        <end position="86"/>
    </location>
</feature>
<dbReference type="Pfam" id="PF23359">
    <property type="entry name" value="Lsr2_DNA-bd"/>
    <property type="match status" value="1"/>
</dbReference>
<sequence length="121" mass="12765">MAQKVQVLLIDDLSGGEADENVTFGLDGKTYEIDLSHANADELRKLLEPYVTKGRKTAGGPGRKPGHVSTRATGSGTGSASAGGGQNTAQIRAWAKENGFEVNDRGRVPEHIREAYAKATA</sequence>
<dbReference type="InterPro" id="IPR036625">
    <property type="entry name" value="E3-bd_dom_sf"/>
</dbReference>
<feature type="domain" description="Lsr2 DNA-binding" evidence="4">
    <location>
        <begin position="85"/>
        <end position="119"/>
    </location>
</feature>
<evidence type="ECO:0000313" key="5">
    <source>
        <dbReference type="EMBL" id="MFC4501763.1"/>
    </source>
</evidence>
<accession>A0ABV9ATE1</accession>
<dbReference type="Proteomes" id="UP001595839">
    <property type="component" value="Unassembled WGS sequence"/>
</dbReference>
<gene>
    <name evidence="5" type="ORF">ACFPIH_19885</name>
</gene>
<comment type="caution">
    <text evidence="5">The sequence shown here is derived from an EMBL/GenBank/DDBJ whole genome shotgun (WGS) entry which is preliminary data.</text>
</comment>
<keyword evidence="1" id="KW-0238">DNA-binding</keyword>
<evidence type="ECO:0000313" key="6">
    <source>
        <dbReference type="Proteomes" id="UP001595839"/>
    </source>
</evidence>
<proteinExistence type="predicted"/>
<evidence type="ECO:0000259" key="3">
    <source>
        <dbReference type="Pfam" id="PF11774"/>
    </source>
</evidence>
<feature type="region of interest" description="Disordered" evidence="2">
    <location>
        <begin position="52"/>
        <end position="110"/>
    </location>
</feature>
<evidence type="ECO:0000256" key="1">
    <source>
        <dbReference type="ARBA" id="ARBA00023125"/>
    </source>
</evidence>
<keyword evidence="6" id="KW-1185">Reference proteome</keyword>
<dbReference type="Gene3D" id="4.10.320.10">
    <property type="entry name" value="E3-binding domain"/>
    <property type="match status" value="1"/>
</dbReference>
<evidence type="ECO:0000256" key="2">
    <source>
        <dbReference type="SAM" id="MobiDB-lite"/>
    </source>
</evidence>